<dbReference type="GO" id="GO:0044781">
    <property type="term" value="P:bacterial-type flagellum organization"/>
    <property type="evidence" value="ECO:0007669"/>
    <property type="project" value="UniProtKB-UniRule"/>
</dbReference>
<evidence type="ECO:0000256" key="1">
    <source>
        <dbReference type="ARBA" id="ARBA00022475"/>
    </source>
</evidence>
<dbReference type="eggNOG" id="COG3190">
    <property type="taxonomic scope" value="Bacteria"/>
</dbReference>
<dbReference type="PANTHER" id="PTHR38766:SF1">
    <property type="entry name" value="FLAGELLAR PROTEIN FLIO"/>
    <property type="match status" value="1"/>
</dbReference>
<dbReference type="KEGG" id="din:Selin_1371"/>
<evidence type="ECO:0000256" key="6">
    <source>
        <dbReference type="ARBA" id="ARBA00037937"/>
    </source>
</evidence>
<keyword evidence="4 7" id="KW-0472">Membrane</keyword>
<proteinExistence type="inferred from homology"/>
<accession>E6W670</accession>
<evidence type="ECO:0000256" key="2">
    <source>
        <dbReference type="ARBA" id="ARBA00022692"/>
    </source>
</evidence>
<keyword evidence="3 7" id="KW-1133">Transmembrane helix</keyword>
<dbReference type="GO" id="GO:0005886">
    <property type="term" value="C:plasma membrane"/>
    <property type="evidence" value="ECO:0007669"/>
    <property type="project" value="UniProtKB-SubCell"/>
</dbReference>
<keyword evidence="2 7" id="KW-0812">Transmembrane</keyword>
<keyword evidence="8" id="KW-0969">Cilium</keyword>
<dbReference type="PANTHER" id="PTHR38766">
    <property type="entry name" value="FLAGELLAR PROTEIN FLIO"/>
    <property type="match status" value="1"/>
</dbReference>
<dbReference type="HOGENOM" id="CLU_1018330_0_0_0"/>
<evidence type="ECO:0000313" key="8">
    <source>
        <dbReference type="EMBL" id="ADU66106.1"/>
    </source>
</evidence>
<dbReference type="NCBIfam" id="TIGR03500">
    <property type="entry name" value="FliO_TIGR"/>
    <property type="match status" value="1"/>
</dbReference>
<dbReference type="EMBL" id="CP002432">
    <property type="protein sequence ID" value="ADU66106.1"/>
    <property type="molecule type" value="Genomic_DNA"/>
</dbReference>
<dbReference type="STRING" id="653733.Selin_1371"/>
<comment type="subcellular location">
    <subcellularLocation>
        <location evidence="7">Cell membrane</location>
    </subcellularLocation>
    <subcellularLocation>
        <location evidence="7">Bacterial flagellum basal body</location>
    </subcellularLocation>
</comment>
<evidence type="ECO:0000256" key="4">
    <source>
        <dbReference type="ARBA" id="ARBA00023136"/>
    </source>
</evidence>
<name>E6W670_DESIS</name>
<keyword evidence="5 7" id="KW-0975">Bacterial flagellum</keyword>
<evidence type="ECO:0000313" key="9">
    <source>
        <dbReference type="Proteomes" id="UP000002572"/>
    </source>
</evidence>
<sequence>MLLPFSLNAHIHALNYDRKNGISRVIVSTDAPVADYRLHQDKTGKVLVLTLSGLGVSSELPVRYQVEDSYFHTLKLASAKDEATVQVELRQELEQVYFRVAPRESGHGLELHFSPPGGGISDYVPGETLQTMEDIDLFEGAYTMIISLLVVLALFAVVVWFMRRLSGRQVLLETNDIRVISRTPIGNKKNLVVVEVFEETLLIGEWDDGLCFMKTIENEKTLSRIRLHDKKVHANFSSYLKRAVTRNSVSGLTHSIRSRMDNLRSEQRDEKNP</sequence>
<dbReference type="AlphaFoldDB" id="E6W670"/>
<comment type="similarity">
    <text evidence="6 7">Belongs to the FliO/MopB family.</text>
</comment>
<dbReference type="InterPro" id="IPR022781">
    <property type="entry name" value="Flagellar_biosynth_FliO"/>
</dbReference>
<keyword evidence="9" id="KW-1185">Reference proteome</keyword>
<evidence type="ECO:0000256" key="7">
    <source>
        <dbReference type="RuleBase" id="RU362064"/>
    </source>
</evidence>
<keyword evidence="8" id="KW-0966">Cell projection</keyword>
<dbReference type="Proteomes" id="UP000002572">
    <property type="component" value="Chromosome"/>
</dbReference>
<evidence type="ECO:0000256" key="5">
    <source>
        <dbReference type="ARBA" id="ARBA00023143"/>
    </source>
</evidence>
<dbReference type="InterPro" id="IPR052205">
    <property type="entry name" value="FliO/MopB"/>
</dbReference>
<protein>
    <recommendedName>
        <fullName evidence="7">Flagellar protein</fullName>
    </recommendedName>
</protein>
<dbReference type="GO" id="GO:0009425">
    <property type="term" value="C:bacterial-type flagellum basal body"/>
    <property type="evidence" value="ECO:0007669"/>
    <property type="project" value="UniProtKB-SubCell"/>
</dbReference>
<reference evidence="8 9" key="1">
    <citation type="submission" date="2010-12" db="EMBL/GenBank/DDBJ databases">
        <title>Complete sequence of Desulfurispirillum indicum S5.</title>
        <authorList>
            <consortium name="US DOE Joint Genome Institute"/>
            <person name="Lucas S."/>
            <person name="Copeland A."/>
            <person name="Lapidus A."/>
            <person name="Cheng J.-F."/>
            <person name="Goodwin L."/>
            <person name="Pitluck S."/>
            <person name="Chertkov O."/>
            <person name="Held B."/>
            <person name="Detter J.C."/>
            <person name="Han C."/>
            <person name="Tapia R."/>
            <person name="Land M."/>
            <person name="Hauser L."/>
            <person name="Kyrpides N."/>
            <person name="Ivanova N."/>
            <person name="Mikhailova N."/>
            <person name="Haggblom M."/>
            <person name="Rauschenbach I."/>
            <person name="Bini E."/>
            <person name="Woyke T."/>
        </authorList>
    </citation>
    <scope>NUCLEOTIDE SEQUENCE [LARGE SCALE GENOMIC DNA]</scope>
    <source>
        <strain evidence="9">ATCC BAA-1389 / DSM 22839 / S5</strain>
    </source>
</reference>
<organism evidence="8 9">
    <name type="scientific">Desulfurispirillum indicum (strain ATCC BAA-1389 / DSM 22839 / S5)</name>
    <dbReference type="NCBI Taxonomy" id="653733"/>
    <lineage>
        <taxon>Bacteria</taxon>
        <taxon>Pseudomonadati</taxon>
        <taxon>Chrysiogenota</taxon>
        <taxon>Chrysiogenia</taxon>
        <taxon>Chrysiogenales</taxon>
        <taxon>Chrysiogenaceae</taxon>
        <taxon>Desulfurispirillum</taxon>
    </lineage>
</organism>
<dbReference type="InParanoid" id="E6W670"/>
<gene>
    <name evidence="8" type="ordered locus">Selin_1371</name>
</gene>
<keyword evidence="1 7" id="KW-1003">Cell membrane</keyword>
<evidence type="ECO:0000256" key="3">
    <source>
        <dbReference type="ARBA" id="ARBA00022989"/>
    </source>
</evidence>
<feature type="transmembrane region" description="Helical" evidence="7">
    <location>
        <begin position="141"/>
        <end position="162"/>
    </location>
</feature>
<keyword evidence="8" id="KW-0282">Flagellum</keyword>
<dbReference type="Pfam" id="PF04347">
    <property type="entry name" value="FliO"/>
    <property type="match status" value="1"/>
</dbReference>